<evidence type="ECO:0008006" key="3">
    <source>
        <dbReference type="Google" id="ProtNLM"/>
    </source>
</evidence>
<reference evidence="1 2" key="1">
    <citation type="journal article" date="2009" name="Appl. Environ. Microbiol.">
        <title>Novel features of the polysaccharide-digesting gliding bacterium Flavobacterium johnsoniae as revealed by genome sequence analysis.</title>
        <authorList>
            <person name="McBride M.J."/>
            <person name="Xie G."/>
            <person name="Martens E.C."/>
            <person name="Lapidus A."/>
            <person name="Henrissat B."/>
            <person name="Rhodes R.G."/>
            <person name="Goltsman E."/>
            <person name="Wang W."/>
            <person name="Xu J."/>
            <person name="Hunnicutt D.W."/>
            <person name="Staroscik A.M."/>
            <person name="Hoover T.R."/>
            <person name="Cheng Y.Q."/>
            <person name="Stein J.L."/>
        </authorList>
    </citation>
    <scope>NUCLEOTIDE SEQUENCE [LARGE SCALE GENOMIC DNA]</scope>
    <source>
        <strain evidence="2">ATCC 17061 / DSM 2064 / JCM 8514 / BCRC 14874 / CCUG 350202 / NBRC 14942 / NCIMB 11054 / UW101</strain>
    </source>
</reference>
<dbReference type="OrthoDB" id="662887at2"/>
<organism evidence="1 2">
    <name type="scientific">Flavobacterium johnsoniae (strain ATCC 17061 / DSM 2064 / JCM 8514 / BCRC 14874 / CCUG 350202 / NBRC 14942 / NCIMB 11054 / UW101)</name>
    <name type="common">Cytophaga johnsonae</name>
    <dbReference type="NCBI Taxonomy" id="376686"/>
    <lineage>
        <taxon>Bacteria</taxon>
        <taxon>Pseudomonadati</taxon>
        <taxon>Bacteroidota</taxon>
        <taxon>Flavobacteriia</taxon>
        <taxon>Flavobacteriales</taxon>
        <taxon>Flavobacteriaceae</taxon>
        <taxon>Flavobacterium</taxon>
    </lineage>
</organism>
<dbReference type="GeneID" id="31766442"/>
<dbReference type="Proteomes" id="UP000006694">
    <property type="component" value="Chromosome"/>
</dbReference>
<accession>A5FE29</accession>
<dbReference type="STRING" id="376686.Fjoh_3533"/>
<gene>
    <name evidence="1" type="ordered locus">Fjoh_3533</name>
</gene>
<dbReference type="RefSeq" id="WP_012025514.1">
    <property type="nucleotide sequence ID" value="NC_009441.1"/>
</dbReference>
<name>A5FE29_FLAJ1</name>
<keyword evidence="2" id="KW-1185">Reference proteome</keyword>
<evidence type="ECO:0000313" key="1">
    <source>
        <dbReference type="EMBL" id="ABQ06547.1"/>
    </source>
</evidence>
<sequence length="468" mass="54198">MEKYVNIKEEPIEVNLTAIMDFLAEFKNNKNGKIFSKYETINSLDIEFCNTEKGLEYKTSSLKKIDQKIEYIGFGMLDAFEILIGDTRFQLPKGAKSARFKLSEFKMSGKIKEIESNLSDSKGYYRALLSIDGFTKIPSNYFWTKSFKIKQNIRAAGYLEISVGNYSLGFFDYRIDNENFLILECHNEVSRYEFEKLLESTLYSFALISGCLVKDAQYILKFQNPDFGKVEGFSFKKNNESVITNKELYNYREFKAYCGTDRLFFFPKKIFSNLVQLCRNDDILLRAVRIICQSRNLSVEIEAASIFVALETVKGIVIKENSEKIAPFKDSKFADQILSEFKLKIDSLEDSNFNSKKSIINKLDSLNQVGNNESFKLAFELVGFKLSKNDLKCISMRNRFLHGNMPYDDKNEEIRMKELTKISLSAHFLTCCLILKYAGFDGVVKNFLKYLDLTNCIDEVNEELFRYI</sequence>
<proteinExistence type="predicted"/>
<dbReference type="EMBL" id="CP000685">
    <property type="protein sequence ID" value="ABQ06547.1"/>
    <property type="molecule type" value="Genomic_DNA"/>
</dbReference>
<evidence type="ECO:0000313" key="2">
    <source>
        <dbReference type="Proteomes" id="UP000006694"/>
    </source>
</evidence>
<dbReference type="HOGENOM" id="CLU_583620_0_0_10"/>
<protein>
    <recommendedName>
        <fullName evidence="3">ApeA N-terminal domain-containing protein</fullName>
    </recommendedName>
</protein>
<dbReference type="eggNOG" id="ENOG5032Z8J">
    <property type="taxonomic scope" value="Bacteria"/>
</dbReference>
<dbReference type="KEGG" id="fjo:Fjoh_3533"/>
<dbReference type="AlphaFoldDB" id="A5FE29"/>